<keyword evidence="2" id="KW-0472">Membrane</keyword>
<evidence type="ECO:0000313" key="3">
    <source>
        <dbReference type="EMBL" id="SDE39203.1"/>
    </source>
</evidence>
<proteinExistence type="predicted"/>
<dbReference type="AlphaFoldDB" id="A0A1G7CIX5"/>
<reference evidence="4" key="1">
    <citation type="submission" date="2016-10" db="EMBL/GenBank/DDBJ databases">
        <authorList>
            <person name="Varghese N."/>
            <person name="Submissions S."/>
        </authorList>
    </citation>
    <scope>NUCLEOTIDE SEQUENCE [LARGE SCALE GENOMIC DNA]</scope>
    <source>
        <strain evidence="4">DSM 21424</strain>
    </source>
</reference>
<name>A0A1G7CIX5_9RHOB</name>
<accession>A0A1G7CIX5</accession>
<gene>
    <name evidence="3" type="ORF">SAMN04488567_1516</name>
</gene>
<evidence type="ECO:0000256" key="1">
    <source>
        <dbReference type="SAM" id="MobiDB-lite"/>
    </source>
</evidence>
<dbReference type="Proteomes" id="UP000198922">
    <property type="component" value="Unassembled WGS sequence"/>
</dbReference>
<dbReference type="RefSeq" id="WP_090110699.1">
    <property type="nucleotide sequence ID" value="NZ_FNAT01000002.1"/>
</dbReference>
<keyword evidence="2" id="KW-0812">Transmembrane</keyword>
<organism evidence="3 4">
    <name type="scientific">Limimaricola pyoseonensis</name>
    <dbReference type="NCBI Taxonomy" id="521013"/>
    <lineage>
        <taxon>Bacteria</taxon>
        <taxon>Pseudomonadati</taxon>
        <taxon>Pseudomonadota</taxon>
        <taxon>Alphaproteobacteria</taxon>
        <taxon>Rhodobacterales</taxon>
        <taxon>Paracoccaceae</taxon>
        <taxon>Limimaricola</taxon>
    </lineage>
</organism>
<dbReference type="EMBL" id="FNAT01000002">
    <property type="protein sequence ID" value="SDE39203.1"/>
    <property type="molecule type" value="Genomic_DNA"/>
</dbReference>
<feature type="region of interest" description="Disordered" evidence="1">
    <location>
        <begin position="1"/>
        <end position="30"/>
    </location>
</feature>
<evidence type="ECO:0000313" key="4">
    <source>
        <dbReference type="Proteomes" id="UP000198922"/>
    </source>
</evidence>
<sequence length="114" mass="12235">MAYVSDGFTRRVDHAAPRRRKPGQGARPVTRSEGLIVMRPRRGLRLRLGPRLLLLPLAVLLGARLCLALYFDPQAYAQWQAGLSGTGAAGRALAWALTPDPVTQGLAAALAPLL</sequence>
<protein>
    <submittedName>
        <fullName evidence="3">Uncharacterized protein</fullName>
    </submittedName>
</protein>
<evidence type="ECO:0000256" key="2">
    <source>
        <dbReference type="SAM" id="Phobius"/>
    </source>
</evidence>
<feature type="transmembrane region" description="Helical" evidence="2">
    <location>
        <begin position="48"/>
        <end position="71"/>
    </location>
</feature>
<keyword evidence="4" id="KW-1185">Reference proteome</keyword>
<keyword evidence="2" id="KW-1133">Transmembrane helix</keyword>